<evidence type="ECO:0000313" key="7">
    <source>
        <dbReference type="EMBL" id="HCO27659.1"/>
    </source>
</evidence>
<feature type="region of interest" description="Disordered" evidence="5">
    <location>
        <begin position="93"/>
        <end position="122"/>
    </location>
</feature>
<evidence type="ECO:0000313" key="8">
    <source>
        <dbReference type="Proteomes" id="UP000263642"/>
    </source>
</evidence>
<feature type="transmembrane region" description="Helical" evidence="6">
    <location>
        <begin position="68"/>
        <end position="87"/>
    </location>
</feature>
<keyword evidence="2 6" id="KW-0812">Transmembrane</keyword>
<keyword evidence="4 6" id="KW-0472">Membrane</keyword>
<keyword evidence="3 6" id="KW-1133">Transmembrane helix</keyword>
<dbReference type="GO" id="GO:0016020">
    <property type="term" value="C:membrane"/>
    <property type="evidence" value="ECO:0007669"/>
    <property type="project" value="UniProtKB-SubCell"/>
</dbReference>
<comment type="caution">
    <text evidence="7">The sequence shown here is derived from an EMBL/GenBank/DDBJ whole genome shotgun (WGS) entry which is preliminary data.</text>
</comment>
<evidence type="ECO:0000256" key="5">
    <source>
        <dbReference type="SAM" id="MobiDB-lite"/>
    </source>
</evidence>
<feature type="transmembrane region" description="Helical" evidence="6">
    <location>
        <begin position="37"/>
        <end position="56"/>
    </location>
</feature>
<proteinExistence type="predicted"/>
<evidence type="ECO:0000256" key="3">
    <source>
        <dbReference type="ARBA" id="ARBA00022989"/>
    </source>
</evidence>
<evidence type="ECO:0000256" key="6">
    <source>
        <dbReference type="SAM" id="Phobius"/>
    </source>
</evidence>
<dbReference type="InterPro" id="IPR039428">
    <property type="entry name" value="NUOK/Mnh_C1-like"/>
</dbReference>
<dbReference type="Pfam" id="PF00420">
    <property type="entry name" value="Oxidored_q2"/>
    <property type="match status" value="1"/>
</dbReference>
<dbReference type="Proteomes" id="UP000263642">
    <property type="component" value="Unassembled WGS sequence"/>
</dbReference>
<name>A0A3D3RFR3_9PLAN</name>
<dbReference type="EMBL" id="DQAY01000203">
    <property type="protein sequence ID" value="HCO27659.1"/>
    <property type="molecule type" value="Genomic_DNA"/>
</dbReference>
<dbReference type="AlphaFoldDB" id="A0A3D3RFR3"/>
<comment type="subcellular location">
    <subcellularLocation>
        <location evidence="1">Membrane</location>
        <topology evidence="1">Multi-pass membrane protein</topology>
    </subcellularLocation>
</comment>
<dbReference type="Gene3D" id="1.10.287.3510">
    <property type="match status" value="1"/>
</dbReference>
<evidence type="ECO:0000256" key="4">
    <source>
        <dbReference type="ARBA" id="ARBA00023136"/>
    </source>
</evidence>
<sequence length="122" mass="13335">MILLTSVALLHNNLLVAVLLIALGFLGMLLQRNALSMVFSLLLWLQGAGLICAAYGQSRGSREGNLSFLLIVLFLLPLLSMLTFLIIQRHRTRQTALPEQETESVAESPYRIFPDQGTGPGG</sequence>
<protein>
    <submittedName>
        <fullName evidence="7">Uncharacterized protein</fullName>
    </submittedName>
</protein>
<gene>
    <name evidence="7" type="ORF">DIT97_33395</name>
</gene>
<evidence type="ECO:0000256" key="1">
    <source>
        <dbReference type="ARBA" id="ARBA00004141"/>
    </source>
</evidence>
<reference evidence="7 8" key="1">
    <citation type="journal article" date="2018" name="Nat. Biotechnol.">
        <title>A standardized bacterial taxonomy based on genome phylogeny substantially revises the tree of life.</title>
        <authorList>
            <person name="Parks D.H."/>
            <person name="Chuvochina M."/>
            <person name="Waite D.W."/>
            <person name="Rinke C."/>
            <person name="Skarshewski A."/>
            <person name="Chaumeil P.A."/>
            <person name="Hugenholtz P."/>
        </authorList>
    </citation>
    <scope>NUCLEOTIDE SEQUENCE [LARGE SCALE GENOMIC DNA]</scope>
    <source>
        <strain evidence="7">UBA9375</strain>
    </source>
</reference>
<organism evidence="7 8">
    <name type="scientific">Gimesia maris</name>
    <dbReference type="NCBI Taxonomy" id="122"/>
    <lineage>
        <taxon>Bacteria</taxon>
        <taxon>Pseudomonadati</taxon>
        <taxon>Planctomycetota</taxon>
        <taxon>Planctomycetia</taxon>
        <taxon>Planctomycetales</taxon>
        <taxon>Planctomycetaceae</taxon>
        <taxon>Gimesia</taxon>
    </lineage>
</organism>
<feature type="transmembrane region" description="Helical" evidence="6">
    <location>
        <begin position="12"/>
        <end position="30"/>
    </location>
</feature>
<accession>A0A3D3RFR3</accession>
<evidence type="ECO:0000256" key="2">
    <source>
        <dbReference type="ARBA" id="ARBA00022692"/>
    </source>
</evidence>